<dbReference type="RefSeq" id="WP_237343824.1">
    <property type="nucleotide sequence ID" value="NZ_JABWGX010000001.1"/>
</dbReference>
<dbReference type="EMBL" id="JAUSVY010000006">
    <property type="protein sequence ID" value="MDQ0506091.1"/>
    <property type="molecule type" value="Genomic_DNA"/>
</dbReference>
<dbReference type="Proteomes" id="UP001241747">
    <property type="component" value="Unassembled WGS sequence"/>
</dbReference>
<evidence type="ECO:0000313" key="2">
    <source>
        <dbReference type="Proteomes" id="UP001241747"/>
    </source>
</evidence>
<sequence length="56" mass="5928">MSHGCAISLNLSRAAFCAAGPFARTTMEFAAVPDHVRLPGRFFGRFTTAASAVLAR</sequence>
<organism evidence="1 2">
    <name type="scientific">Xanthobacter agilis</name>
    <dbReference type="NCBI Taxonomy" id="47492"/>
    <lineage>
        <taxon>Bacteria</taxon>
        <taxon>Pseudomonadati</taxon>
        <taxon>Pseudomonadota</taxon>
        <taxon>Alphaproteobacteria</taxon>
        <taxon>Hyphomicrobiales</taxon>
        <taxon>Xanthobacteraceae</taxon>
        <taxon>Xanthobacter</taxon>
    </lineage>
</organism>
<evidence type="ECO:0000313" key="1">
    <source>
        <dbReference type="EMBL" id="MDQ0506091.1"/>
    </source>
</evidence>
<keyword evidence="2" id="KW-1185">Reference proteome</keyword>
<name>A0ABU0LG29_XANAG</name>
<protein>
    <submittedName>
        <fullName evidence="1">Uncharacterized protein</fullName>
    </submittedName>
</protein>
<proteinExistence type="predicted"/>
<accession>A0ABU0LG29</accession>
<comment type="caution">
    <text evidence="1">The sequence shown here is derived from an EMBL/GenBank/DDBJ whole genome shotgun (WGS) entry which is preliminary data.</text>
</comment>
<gene>
    <name evidence="1" type="ORF">QOZ94_002895</name>
</gene>
<reference evidence="1 2" key="1">
    <citation type="submission" date="2023-07" db="EMBL/GenBank/DDBJ databases">
        <title>Genomic Encyclopedia of Type Strains, Phase IV (KMG-IV): sequencing the most valuable type-strain genomes for metagenomic binning, comparative biology and taxonomic classification.</title>
        <authorList>
            <person name="Goeker M."/>
        </authorList>
    </citation>
    <scope>NUCLEOTIDE SEQUENCE [LARGE SCALE GENOMIC DNA]</scope>
    <source>
        <strain evidence="1 2">DSM 3770</strain>
    </source>
</reference>